<dbReference type="KEGG" id="sxi:SXIM_21300"/>
<reference evidence="2" key="1">
    <citation type="submission" date="2019-08" db="EMBL/GenBank/DDBJ databases">
        <title>Complete genome sequence of a mangrove-derived Streptomyces xiamenensis.</title>
        <authorList>
            <person name="Xu J."/>
        </authorList>
    </citation>
    <scope>NUCLEOTIDE SEQUENCE</scope>
    <source>
        <strain evidence="2">318</strain>
    </source>
</reference>
<dbReference type="AlphaFoldDB" id="A0A0F7FT21"/>
<dbReference type="Proteomes" id="UP000034034">
    <property type="component" value="Chromosome"/>
</dbReference>
<protein>
    <submittedName>
        <fullName evidence="2">Uncharacterized protein</fullName>
    </submittedName>
</protein>
<evidence type="ECO:0000256" key="1">
    <source>
        <dbReference type="SAM" id="MobiDB-lite"/>
    </source>
</evidence>
<proteinExistence type="predicted"/>
<name>A0A0F7FT21_9ACTN</name>
<dbReference type="PATRIC" id="fig|408015.6.peg.2162"/>
<keyword evidence="3" id="KW-1185">Reference proteome</keyword>
<dbReference type="STRING" id="408015.SXIM_21300"/>
<feature type="compositionally biased region" description="Basic residues" evidence="1">
    <location>
        <begin position="71"/>
        <end position="85"/>
    </location>
</feature>
<evidence type="ECO:0000313" key="2">
    <source>
        <dbReference type="EMBL" id="AKG43514.1"/>
    </source>
</evidence>
<sequence length="85" mass="8402">MALTARAAITPHHHHTPGPGTSGVSRAPPLPRTFLAPAGGGGYLVTASEGRPGTPVRSGPSGAGVAARGAAPKHRRVAGPRTRTA</sequence>
<evidence type="ECO:0000313" key="3">
    <source>
        <dbReference type="Proteomes" id="UP000034034"/>
    </source>
</evidence>
<dbReference type="EMBL" id="CP009922">
    <property type="protein sequence ID" value="AKG43514.1"/>
    <property type="molecule type" value="Genomic_DNA"/>
</dbReference>
<dbReference type="HOGENOM" id="CLU_2511427_0_0_11"/>
<organism evidence="2 3">
    <name type="scientific">Streptomyces xiamenensis</name>
    <dbReference type="NCBI Taxonomy" id="408015"/>
    <lineage>
        <taxon>Bacteria</taxon>
        <taxon>Bacillati</taxon>
        <taxon>Actinomycetota</taxon>
        <taxon>Actinomycetes</taxon>
        <taxon>Kitasatosporales</taxon>
        <taxon>Streptomycetaceae</taxon>
        <taxon>Streptomyces</taxon>
    </lineage>
</organism>
<feature type="region of interest" description="Disordered" evidence="1">
    <location>
        <begin position="1"/>
        <end position="85"/>
    </location>
</feature>
<gene>
    <name evidence="2" type="ORF">SXIM_21300</name>
</gene>
<accession>A0A0F7FT21</accession>